<organism evidence="1 2">
    <name type="scientific">OM182 bacterium MED-G24</name>
    <dbReference type="NCBI Taxonomy" id="1986255"/>
    <lineage>
        <taxon>Bacteria</taxon>
        <taxon>Pseudomonadati</taxon>
        <taxon>Pseudomonadota</taxon>
        <taxon>Gammaproteobacteria</taxon>
        <taxon>OMG group</taxon>
        <taxon>OM182 clade</taxon>
    </lineage>
</organism>
<accession>A0A2A5WVR5</accession>
<evidence type="ECO:0008006" key="3">
    <source>
        <dbReference type="Google" id="ProtNLM"/>
    </source>
</evidence>
<reference evidence="1 2" key="1">
    <citation type="submission" date="2017-08" db="EMBL/GenBank/DDBJ databases">
        <title>Fine stratification of microbial communities through a metagenomic profile of the photic zone.</title>
        <authorList>
            <person name="Haro-Moreno J.M."/>
            <person name="Lopez-Perez M."/>
            <person name="De La Torre J."/>
            <person name="Picazo A."/>
            <person name="Camacho A."/>
            <person name="Rodriguez-Valera F."/>
        </authorList>
    </citation>
    <scope>NUCLEOTIDE SEQUENCE [LARGE SCALE GENOMIC DNA]</scope>
    <source>
        <strain evidence="1">MED-G24</strain>
    </source>
</reference>
<gene>
    <name evidence="1" type="ORF">CNE99_03195</name>
</gene>
<dbReference type="EMBL" id="NTKD01000010">
    <property type="protein sequence ID" value="PDH40582.1"/>
    <property type="molecule type" value="Genomic_DNA"/>
</dbReference>
<dbReference type="InterPro" id="IPR021890">
    <property type="entry name" value="DUF3501"/>
</dbReference>
<evidence type="ECO:0000313" key="1">
    <source>
        <dbReference type="EMBL" id="PDH40582.1"/>
    </source>
</evidence>
<proteinExistence type="predicted"/>
<evidence type="ECO:0000313" key="2">
    <source>
        <dbReference type="Proteomes" id="UP000219327"/>
    </source>
</evidence>
<dbReference type="Proteomes" id="UP000219327">
    <property type="component" value="Unassembled WGS sequence"/>
</dbReference>
<dbReference type="AlphaFoldDB" id="A0A2A5WVR5"/>
<sequence>MLARTDLLSLEQYAEQRESFRQQVLEHKKNRKLPFGDHILLVFEDRMTIQYQIQEMLRVERVFEPAAIQEELDAYNPLIPDGDNFKGTLFIQYPDENERRIRLQELRGVEDQVWLQVGDHDRCMPIADEDIERENDDKTSSVHFLRYQMSGEEISALKQGAGLTAGVSHAAYPVDGVTVPTAILGALVADLH</sequence>
<protein>
    <recommendedName>
        <fullName evidence="3">DUF3501 domain-containing protein</fullName>
    </recommendedName>
</protein>
<comment type="caution">
    <text evidence="1">The sequence shown here is derived from an EMBL/GenBank/DDBJ whole genome shotgun (WGS) entry which is preliminary data.</text>
</comment>
<dbReference type="Pfam" id="PF12007">
    <property type="entry name" value="DUF3501"/>
    <property type="match status" value="1"/>
</dbReference>
<name>A0A2A5WVR5_9GAMM</name>